<keyword evidence="4 5" id="KW-0963">Cytoplasm</keyword>
<dbReference type="EMBL" id="JAJGAK010000002">
    <property type="protein sequence ID" value="MCC8363574.1"/>
    <property type="molecule type" value="Genomic_DNA"/>
</dbReference>
<feature type="domain" description="RecX third three-helical" evidence="8">
    <location>
        <begin position="129"/>
        <end position="170"/>
    </location>
</feature>
<dbReference type="NCBIfam" id="NF001054">
    <property type="entry name" value="PRK00117.2-1"/>
    <property type="match status" value="1"/>
</dbReference>
<dbReference type="Gene3D" id="1.10.10.10">
    <property type="entry name" value="Winged helix-like DNA-binding domain superfamily/Winged helix DNA-binding domain"/>
    <property type="match status" value="3"/>
</dbReference>
<dbReference type="InterPro" id="IPR036388">
    <property type="entry name" value="WH-like_DNA-bd_sf"/>
</dbReference>
<dbReference type="PANTHER" id="PTHR33602">
    <property type="entry name" value="REGULATORY PROTEIN RECX FAMILY PROTEIN"/>
    <property type="match status" value="1"/>
</dbReference>
<protein>
    <recommendedName>
        <fullName evidence="3 5">Regulatory protein RecX</fullName>
    </recommendedName>
</protein>
<name>A0ABS8JIZ3_9GAMM</name>
<evidence type="ECO:0000256" key="1">
    <source>
        <dbReference type="ARBA" id="ARBA00004496"/>
    </source>
</evidence>
<comment type="caution">
    <text evidence="10">The sequence shown here is derived from an EMBL/GenBank/DDBJ whole genome shotgun (WGS) entry which is preliminary data.</text>
</comment>
<evidence type="ECO:0000259" key="8">
    <source>
        <dbReference type="Pfam" id="PF21981"/>
    </source>
</evidence>
<keyword evidence="11" id="KW-1185">Reference proteome</keyword>
<dbReference type="InterPro" id="IPR053924">
    <property type="entry name" value="RecX_HTH_2nd"/>
</dbReference>
<comment type="function">
    <text evidence="5">Modulates RecA activity.</text>
</comment>
<dbReference type="InterPro" id="IPR053925">
    <property type="entry name" value="RecX_HTH_3rd"/>
</dbReference>
<gene>
    <name evidence="5 10" type="primary">recX</name>
    <name evidence="10" type="ORF">LK996_10885</name>
</gene>
<evidence type="ECO:0000256" key="4">
    <source>
        <dbReference type="ARBA" id="ARBA00022490"/>
    </source>
</evidence>
<organism evidence="10 11">
    <name type="scientific">Noviluteimonas lactosilytica</name>
    <dbReference type="NCBI Taxonomy" id="2888523"/>
    <lineage>
        <taxon>Bacteria</taxon>
        <taxon>Pseudomonadati</taxon>
        <taxon>Pseudomonadota</taxon>
        <taxon>Gammaproteobacteria</taxon>
        <taxon>Lysobacterales</taxon>
        <taxon>Lysobacteraceae</taxon>
        <taxon>Noviluteimonas</taxon>
    </lineage>
</organism>
<comment type="subcellular location">
    <subcellularLocation>
        <location evidence="1 5">Cytoplasm</location>
    </subcellularLocation>
</comment>
<dbReference type="Proteomes" id="UP001165293">
    <property type="component" value="Unassembled WGS sequence"/>
</dbReference>
<comment type="similarity">
    <text evidence="2 5">Belongs to the RecX family.</text>
</comment>
<dbReference type="PANTHER" id="PTHR33602:SF1">
    <property type="entry name" value="REGULATORY PROTEIN RECX FAMILY PROTEIN"/>
    <property type="match status" value="1"/>
</dbReference>
<dbReference type="Pfam" id="PF21982">
    <property type="entry name" value="RecX_HTH1"/>
    <property type="match status" value="1"/>
</dbReference>
<evidence type="ECO:0000313" key="10">
    <source>
        <dbReference type="EMBL" id="MCC8363574.1"/>
    </source>
</evidence>
<evidence type="ECO:0000313" key="11">
    <source>
        <dbReference type="Proteomes" id="UP001165293"/>
    </source>
</evidence>
<evidence type="ECO:0000256" key="6">
    <source>
        <dbReference type="SAM" id="MobiDB-lite"/>
    </source>
</evidence>
<accession>A0ABS8JIZ3</accession>
<evidence type="ECO:0000256" key="5">
    <source>
        <dbReference type="HAMAP-Rule" id="MF_01114"/>
    </source>
</evidence>
<dbReference type="InterPro" id="IPR003783">
    <property type="entry name" value="Regulatory_RecX"/>
</dbReference>
<dbReference type="Pfam" id="PF02631">
    <property type="entry name" value="RecX_HTH2"/>
    <property type="match status" value="1"/>
</dbReference>
<reference evidence="10" key="1">
    <citation type="submission" date="2021-10" db="EMBL/GenBank/DDBJ databases">
        <authorList>
            <person name="Lyu M."/>
            <person name="Wang X."/>
            <person name="Meng X."/>
            <person name="Xu K."/>
        </authorList>
    </citation>
    <scope>NUCLEOTIDE SEQUENCE</scope>
    <source>
        <strain evidence="10">A6</strain>
    </source>
</reference>
<feature type="domain" description="RecX first three-helical" evidence="9">
    <location>
        <begin position="36"/>
        <end position="73"/>
    </location>
</feature>
<feature type="domain" description="RecX second three-helical" evidence="7">
    <location>
        <begin position="80"/>
        <end position="120"/>
    </location>
</feature>
<dbReference type="HAMAP" id="MF_01114">
    <property type="entry name" value="RecX"/>
    <property type="match status" value="1"/>
</dbReference>
<feature type="compositionally biased region" description="Basic and acidic residues" evidence="6">
    <location>
        <begin position="1"/>
        <end position="12"/>
    </location>
</feature>
<evidence type="ECO:0000256" key="3">
    <source>
        <dbReference type="ARBA" id="ARBA00018111"/>
    </source>
</evidence>
<evidence type="ECO:0000259" key="7">
    <source>
        <dbReference type="Pfam" id="PF02631"/>
    </source>
</evidence>
<dbReference type="InterPro" id="IPR053926">
    <property type="entry name" value="RecX_HTH_1st"/>
</dbReference>
<sequence length="177" mass="19705">MGWRSGEDDRTSGDVSVDANAEKKPRRPRAEPTPTQRALGLLVRREHSRRELTRKLAARGVERDDATAAIDKLEAAGWQDDGRFAEALVRSRVASGYGPVRIRAELGTHALEREAIAAALETAEIDWDATARDLVRRRFGDAVADDRNAQRKAADWLMRRGFTGAQVRAATRFDPED</sequence>
<evidence type="ECO:0000259" key="9">
    <source>
        <dbReference type="Pfam" id="PF21982"/>
    </source>
</evidence>
<proteinExistence type="inferred from homology"/>
<evidence type="ECO:0000256" key="2">
    <source>
        <dbReference type="ARBA" id="ARBA00009695"/>
    </source>
</evidence>
<feature type="region of interest" description="Disordered" evidence="6">
    <location>
        <begin position="1"/>
        <end position="36"/>
    </location>
</feature>
<dbReference type="Pfam" id="PF21981">
    <property type="entry name" value="RecX_HTH3"/>
    <property type="match status" value="1"/>
</dbReference>